<gene>
    <name evidence="1" type="primary">ORF18057</name>
</gene>
<reference evidence="1" key="1">
    <citation type="submission" date="2014-12" db="EMBL/GenBank/DDBJ databases">
        <title>Insight into the proteome of Arion vulgaris.</title>
        <authorList>
            <person name="Aradska J."/>
            <person name="Bulat T."/>
            <person name="Smidak R."/>
            <person name="Sarate P."/>
            <person name="Gangsoo J."/>
            <person name="Sialana F."/>
            <person name="Bilban M."/>
            <person name="Lubec G."/>
        </authorList>
    </citation>
    <scope>NUCLEOTIDE SEQUENCE</scope>
    <source>
        <tissue evidence="1">Skin</tissue>
    </source>
</reference>
<name>A0A0B6Y8Z8_9EUPU</name>
<dbReference type="EMBL" id="HACG01005932">
    <property type="protein sequence ID" value="CEK52797.1"/>
    <property type="molecule type" value="Transcribed_RNA"/>
</dbReference>
<evidence type="ECO:0000313" key="1">
    <source>
        <dbReference type="EMBL" id="CEK52797.1"/>
    </source>
</evidence>
<protein>
    <submittedName>
        <fullName evidence="1">Uncharacterized protein</fullName>
    </submittedName>
</protein>
<proteinExistence type="predicted"/>
<organism evidence="1">
    <name type="scientific">Arion vulgaris</name>
    <dbReference type="NCBI Taxonomy" id="1028688"/>
    <lineage>
        <taxon>Eukaryota</taxon>
        <taxon>Metazoa</taxon>
        <taxon>Spiralia</taxon>
        <taxon>Lophotrochozoa</taxon>
        <taxon>Mollusca</taxon>
        <taxon>Gastropoda</taxon>
        <taxon>Heterobranchia</taxon>
        <taxon>Euthyneura</taxon>
        <taxon>Panpulmonata</taxon>
        <taxon>Eupulmonata</taxon>
        <taxon>Stylommatophora</taxon>
        <taxon>Helicina</taxon>
        <taxon>Arionoidea</taxon>
        <taxon>Arionidae</taxon>
        <taxon>Arion</taxon>
    </lineage>
</organism>
<sequence length="67" mass="7794">MGDMVDITLAAFLYISLVSLPNRGCVNLRVLCGQKKRYFNRVSNRDHNLRSKSPLWCRGQQEKQRIV</sequence>
<dbReference type="AlphaFoldDB" id="A0A0B6Y8Z8"/>
<feature type="non-terminal residue" evidence="1">
    <location>
        <position position="67"/>
    </location>
</feature>
<accession>A0A0B6Y8Z8</accession>